<dbReference type="SUPFAM" id="SSF51182">
    <property type="entry name" value="RmlC-like cupins"/>
    <property type="match status" value="1"/>
</dbReference>
<feature type="domain" description="HTH araC/xylS-type" evidence="4">
    <location>
        <begin position="172"/>
        <end position="270"/>
    </location>
</feature>
<dbReference type="Gene3D" id="2.60.120.10">
    <property type="entry name" value="Jelly Rolls"/>
    <property type="match status" value="1"/>
</dbReference>
<dbReference type="RefSeq" id="WP_345209630.1">
    <property type="nucleotide sequence ID" value="NZ_BAABFT010000002.1"/>
</dbReference>
<dbReference type="InterPro" id="IPR003313">
    <property type="entry name" value="AraC-bd"/>
</dbReference>
<evidence type="ECO:0000313" key="6">
    <source>
        <dbReference type="Proteomes" id="UP001500582"/>
    </source>
</evidence>
<dbReference type="PROSITE" id="PS01124">
    <property type="entry name" value="HTH_ARAC_FAMILY_2"/>
    <property type="match status" value="1"/>
</dbReference>
<dbReference type="Pfam" id="PF02311">
    <property type="entry name" value="AraC_binding"/>
    <property type="match status" value="1"/>
</dbReference>
<accession>A0ABP8FVW3</accession>
<dbReference type="PANTHER" id="PTHR11019">
    <property type="entry name" value="HTH-TYPE TRANSCRIPTIONAL REGULATOR NIMR"/>
    <property type="match status" value="1"/>
</dbReference>
<reference evidence="6" key="1">
    <citation type="journal article" date="2019" name="Int. J. Syst. Evol. Microbiol.">
        <title>The Global Catalogue of Microorganisms (GCM) 10K type strain sequencing project: providing services to taxonomists for standard genome sequencing and annotation.</title>
        <authorList>
            <consortium name="The Broad Institute Genomics Platform"/>
            <consortium name="The Broad Institute Genome Sequencing Center for Infectious Disease"/>
            <person name="Wu L."/>
            <person name="Ma J."/>
        </authorList>
    </citation>
    <scope>NUCLEOTIDE SEQUENCE [LARGE SCALE GENOMIC DNA]</scope>
    <source>
        <strain evidence="6">JCM 17705</strain>
    </source>
</reference>
<keyword evidence="1" id="KW-0805">Transcription regulation</keyword>
<evidence type="ECO:0000259" key="4">
    <source>
        <dbReference type="PROSITE" id="PS01124"/>
    </source>
</evidence>
<proteinExistence type="predicted"/>
<dbReference type="Gene3D" id="1.10.10.60">
    <property type="entry name" value="Homeodomain-like"/>
    <property type="match status" value="1"/>
</dbReference>
<dbReference type="PANTHER" id="PTHR11019:SF199">
    <property type="entry name" value="HTH-TYPE TRANSCRIPTIONAL REGULATOR NIMR"/>
    <property type="match status" value="1"/>
</dbReference>
<evidence type="ECO:0000256" key="1">
    <source>
        <dbReference type="ARBA" id="ARBA00023015"/>
    </source>
</evidence>
<protein>
    <submittedName>
        <fullName evidence="5">Helix-turn-helix transcriptional regulator</fullName>
    </submittedName>
</protein>
<dbReference type="InterPro" id="IPR011051">
    <property type="entry name" value="RmlC_Cupin_sf"/>
</dbReference>
<dbReference type="InterPro" id="IPR014710">
    <property type="entry name" value="RmlC-like_jellyroll"/>
</dbReference>
<organism evidence="5 6">
    <name type="scientific">Mucilaginibacter gynuensis</name>
    <dbReference type="NCBI Taxonomy" id="1302236"/>
    <lineage>
        <taxon>Bacteria</taxon>
        <taxon>Pseudomonadati</taxon>
        <taxon>Bacteroidota</taxon>
        <taxon>Sphingobacteriia</taxon>
        <taxon>Sphingobacteriales</taxon>
        <taxon>Sphingobacteriaceae</taxon>
        <taxon>Mucilaginibacter</taxon>
    </lineage>
</organism>
<sequence length="273" mass="31700">MFIHSGQNIDDATSRKFFRDIDRVPESVYVIHWKTEVRYPEHCHNKGQLIYIEGGIAYIHLPHRTLVIPARHYVWIPAGQKHFVEMHKSVITRTIYFYSHDDAGNPFYGKGGIYPINTLLLQMLSYSERWSGDVMPDDHDFHFLAAIKNILPEISKNAFPIVLPTTENTRMNPVLKYMNKHLFEQLTLTSVSEANGFSERTLSRLFQSTLSTSFLQYFKLLRMVKAIELMQQNDLSASEIAYQLGYNSVSAFSAIFYQLTKTRPSEFARQLHQ</sequence>
<keyword evidence="3" id="KW-0804">Transcription</keyword>
<dbReference type="Pfam" id="PF12833">
    <property type="entry name" value="HTH_18"/>
    <property type="match status" value="1"/>
</dbReference>
<dbReference type="InterPro" id="IPR009057">
    <property type="entry name" value="Homeodomain-like_sf"/>
</dbReference>
<name>A0ABP8FVW3_9SPHI</name>
<dbReference type="InterPro" id="IPR018060">
    <property type="entry name" value="HTH_AraC"/>
</dbReference>
<gene>
    <name evidence="5" type="ORF">GCM10023149_07190</name>
</gene>
<dbReference type="EMBL" id="BAABFT010000002">
    <property type="protein sequence ID" value="GAA4311997.1"/>
    <property type="molecule type" value="Genomic_DNA"/>
</dbReference>
<dbReference type="SMART" id="SM00342">
    <property type="entry name" value="HTH_ARAC"/>
    <property type="match status" value="1"/>
</dbReference>
<dbReference type="SUPFAM" id="SSF46689">
    <property type="entry name" value="Homeodomain-like"/>
    <property type="match status" value="2"/>
</dbReference>
<comment type="caution">
    <text evidence="5">The sequence shown here is derived from an EMBL/GenBank/DDBJ whole genome shotgun (WGS) entry which is preliminary data.</text>
</comment>
<keyword evidence="2" id="KW-0238">DNA-binding</keyword>
<evidence type="ECO:0000256" key="2">
    <source>
        <dbReference type="ARBA" id="ARBA00023125"/>
    </source>
</evidence>
<keyword evidence="6" id="KW-1185">Reference proteome</keyword>
<evidence type="ECO:0000256" key="3">
    <source>
        <dbReference type="ARBA" id="ARBA00023163"/>
    </source>
</evidence>
<evidence type="ECO:0000313" key="5">
    <source>
        <dbReference type="EMBL" id="GAA4311997.1"/>
    </source>
</evidence>
<dbReference type="Proteomes" id="UP001500582">
    <property type="component" value="Unassembled WGS sequence"/>
</dbReference>